<evidence type="ECO:0008006" key="6">
    <source>
        <dbReference type="Google" id="ProtNLM"/>
    </source>
</evidence>
<proteinExistence type="predicted"/>
<evidence type="ECO:0000256" key="2">
    <source>
        <dbReference type="SAM" id="MobiDB-lite"/>
    </source>
</evidence>
<keyword evidence="3" id="KW-0732">Signal</keyword>
<feature type="compositionally biased region" description="Basic and acidic residues" evidence="2">
    <location>
        <begin position="220"/>
        <end position="237"/>
    </location>
</feature>
<feature type="signal peptide" evidence="3">
    <location>
        <begin position="1"/>
        <end position="19"/>
    </location>
</feature>
<feature type="region of interest" description="Disordered" evidence="2">
    <location>
        <begin position="22"/>
        <end position="41"/>
    </location>
</feature>
<dbReference type="Proteomes" id="UP000559885">
    <property type="component" value="Unassembled WGS sequence"/>
</dbReference>
<keyword evidence="1" id="KW-0175">Coiled coil</keyword>
<organism evidence="4 5">
    <name type="scientific">Listeria aquatica</name>
    <dbReference type="NCBI Taxonomy" id="1494960"/>
    <lineage>
        <taxon>Bacteria</taxon>
        <taxon>Bacillati</taxon>
        <taxon>Bacillota</taxon>
        <taxon>Bacilli</taxon>
        <taxon>Bacillales</taxon>
        <taxon>Listeriaceae</taxon>
        <taxon>Listeria</taxon>
    </lineage>
</organism>
<evidence type="ECO:0000313" key="4">
    <source>
        <dbReference type="EMBL" id="MBC1520391.1"/>
    </source>
</evidence>
<reference evidence="4 5" key="1">
    <citation type="submission" date="2020-03" db="EMBL/GenBank/DDBJ databases">
        <title>Soil Listeria distribution.</title>
        <authorList>
            <person name="Liao J."/>
            <person name="Wiedmann M."/>
        </authorList>
    </citation>
    <scope>NUCLEOTIDE SEQUENCE [LARGE SCALE GENOMIC DNA]</scope>
    <source>
        <strain evidence="4 5">FSL L7-1507</strain>
    </source>
</reference>
<sequence>MKKWMVVVSLVTVIFSGLASCGTNPESSQSGQHEKQTKQVVKPVQLSVKSDKVETDDHGNFVISGKTEPRATLYINGERGTTADQNGNFEFNNEVKADHDYEAVITAKKKKMKQKKVTVSIVLSKGYLAYKAEEKAREEQTRIEEENERNEANRLLAAAESNLKSSDLDEAKDYITKSKYLTISDYHYRINGIWNKISAKQEELARQEAKKKEEIWKQNEAREREKQAAANAAKERQSSTSGNSDSGNAQASVDKNEQQVLVTKTGSKYHNRKCGNGTYYPATLSEAKARGLTPCSKCYGR</sequence>
<feature type="region of interest" description="Disordered" evidence="2">
    <location>
        <begin position="220"/>
        <end position="268"/>
    </location>
</feature>
<feature type="coiled-coil region" evidence="1">
    <location>
        <begin position="129"/>
        <end position="162"/>
    </location>
</feature>
<feature type="compositionally biased region" description="Polar residues" evidence="2">
    <location>
        <begin position="238"/>
        <end position="266"/>
    </location>
</feature>
<feature type="chain" id="PRO_5039145333" description="Lipoprotein" evidence="3">
    <location>
        <begin position="20"/>
        <end position="301"/>
    </location>
</feature>
<evidence type="ECO:0000313" key="5">
    <source>
        <dbReference type="Proteomes" id="UP000559885"/>
    </source>
</evidence>
<accession>A0A841ZNW6</accession>
<evidence type="ECO:0000256" key="3">
    <source>
        <dbReference type="SAM" id="SignalP"/>
    </source>
</evidence>
<dbReference type="PROSITE" id="PS51257">
    <property type="entry name" value="PROKAR_LIPOPROTEIN"/>
    <property type="match status" value="1"/>
</dbReference>
<dbReference type="AlphaFoldDB" id="A0A841ZNW6"/>
<dbReference type="EMBL" id="JAARRM010000001">
    <property type="protein sequence ID" value="MBC1520391.1"/>
    <property type="molecule type" value="Genomic_DNA"/>
</dbReference>
<gene>
    <name evidence="4" type="ORF">HB912_01875</name>
</gene>
<dbReference type="RefSeq" id="WP_185371964.1">
    <property type="nucleotide sequence ID" value="NZ_JAARRM010000001.1"/>
</dbReference>
<name>A0A841ZNW6_9LIST</name>
<protein>
    <recommendedName>
        <fullName evidence="6">Lipoprotein</fullName>
    </recommendedName>
</protein>
<comment type="caution">
    <text evidence="4">The sequence shown here is derived from an EMBL/GenBank/DDBJ whole genome shotgun (WGS) entry which is preliminary data.</text>
</comment>
<feature type="compositionally biased region" description="Polar residues" evidence="2">
    <location>
        <begin position="22"/>
        <end position="31"/>
    </location>
</feature>
<evidence type="ECO:0000256" key="1">
    <source>
        <dbReference type="SAM" id="Coils"/>
    </source>
</evidence>